<dbReference type="Proteomes" id="UP000000235">
    <property type="component" value="Chromosome"/>
</dbReference>
<gene>
    <name evidence="3" type="ordered locus">Strop_4498</name>
</gene>
<keyword evidence="4" id="KW-1185">Reference proteome</keyword>
<organism evidence="3 4">
    <name type="scientific">Salinispora tropica (strain ATCC BAA-916 / DSM 44818 / JCM 13857 / NBRC 105044 / CNB-440)</name>
    <dbReference type="NCBI Taxonomy" id="369723"/>
    <lineage>
        <taxon>Bacteria</taxon>
        <taxon>Bacillati</taxon>
        <taxon>Actinomycetota</taxon>
        <taxon>Actinomycetes</taxon>
        <taxon>Micromonosporales</taxon>
        <taxon>Micromonosporaceae</taxon>
        <taxon>Salinispora</taxon>
    </lineage>
</organism>
<accession>A4XDB9</accession>
<dbReference type="HOGENOM" id="CLU_1018991_0_0_11"/>
<name>A4XDB9_SALTO</name>
<dbReference type="STRING" id="369723.Strop_4498"/>
<dbReference type="RefSeq" id="WP_012015690.1">
    <property type="nucleotide sequence ID" value="NC_009380.1"/>
</dbReference>
<dbReference type="AlphaFoldDB" id="A4XDB9"/>
<keyword evidence="2" id="KW-0812">Transmembrane</keyword>
<evidence type="ECO:0000256" key="1">
    <source>
        <dbReference type="SAM" id="MobiDB-lite"/>
    </source>
</evidence>
<feature type="compositionally biased region" description="Low complexity" evidence="1">
    <location>
        <begin position="94"/>
        <end position="103"/>
    </location>
</feature>
<dbReference type="eggNOG" id="ENOG50326J9">
    <property type="taxonomic scope" value="Bacteria"/>
</dbReference>
<feature type="transmembrane region" description="Helical" evidence="2">
    <location>
        <begin position="37"/>
        <end position="60"/>
    </location>
</feature>
<protein>
    <submittedName>
        <fullName evidence="3">Uncharacterized protein</fullName>
    </submittedName>
</protein>
<proteinExistence type="predicted"/>
<dbReference type="EMBL" id="CP000667">
    <property type="protein sequence ID" value="ABP56926.1"/>
    <property type="molecule type" value="Genomic_DNA"/>
</dbReference>
<evidence type="ECO:0000313" key="4">
    <source>
        <dbReference type="Proteomes" id="UP000000235"/>
    </source>
</evidence>
<sequence>MPDPLFAELYGNTENLNWDPAGQVRERGRRRTRRTRLVAGLASVAAVAVIATSAVALAGVPDSAPPVPPATNSPSPSPTVNPTPSVPPTPSQPPQTTGQSTPNPLSPDIPAAAMLRATDLPSGFGAEGDNLDGDWSYHAGISYHCAEGGQVWPGEKAYRGAVFRKEREQAVIERVMRQTEETAAATVETVRQEVTGCVPRSAETLGMEIIDSGLAGDESLLIGLTEQHLTARWLFVRVGELVAQVWLSGVDPAEDQRIAERTAARLCAGTDAC</sequence>
<dbReference type="PATRIC" id="fig|369723.5.peg.4650"/>
<evidence type="ECO:0000313" key="3">
    <source>
        <dbReference type="EMBL" id="ABP56926.1"/>
    </source>
</evidence>
<dbReference type="KEGG" id="stp:Strop_4498"/>
<keyword evidence="2" id="KW-1133">Transmembrane helix</keyword>
<keyword evidence="2" id="KW-0472">Membrane</keyword>
<evidence type="ECO:0000256" key="2">
    <source>
        <dbReference type="SAM" id="Phobius"/>
    </source>
</evidence>
<feature type="compositionally biased region" description="Pro residues" evidence="1">
    <location>
        <begin position="65"/>
        <end position="93"/>
    </location>
</feature>
<reference evidence="4" key="1">
    <citation type="journal article" date="2007" name="Proc. Natl. Acad. Sci. U.S.A.">
        <title>Genome sequencing reveals complex secondary metabolome in the marine actinomycete Salinispora tropica.</title>
        <authorList>
            <person name="Udwary D.W."/>
            <person name="Zeigler L."/>
            <person name="Asolkar R.N."/>
            <person name="Singan V."/>
            <person name="Lapidus A."/>
            <person name="Fenical W."/>
            <person name="Jensen P.R."/>
            <person name="Moore B.S."/>
        </authorList>
    </citation>
    <scope>NUCLEOTIDE SEQUENCE [LARGE SCALE GENOMIC DNA]</scope>
    <source>
        <strain evidence="4">ATCC BAA-916 / DSM 44818 / CNB-440</strain>
    </source>
</reference>
<feature type="region of interest" description="Disordered" evidence="1">
    <location>
        <begin position="65"/>
        <end position="109"/>
    </location>
</feature>